<dbReference type="InterPro" id="IPR000014">
    <property type="entry name" value="PAS"/>
</dbReference>
<dbReference type="PRINTS" id="PR00260">
    <property type="entry name" value="CHEMTRNSDUCR"/>
</dbReference>
<dbReference type="PROSITE" id="PS50113">
    <property type="entry name" value="PAC"/>
    <property type="match status" value="1"/>
</dbReference>
<dbReference type="AlphaFoldDB" id="A0A4R2PSC3"/>
<dbReference type="PROSITE" id="PS50111">
    <property type="entry name" value="CHEMOTAXIS_TRANSDUC_2"/>
    <property type="match status" value="1"/>
</dbReference>
<sequence>MAQVQRNRNFFAFGAEAANDTEGLDPFLRQALEDLADGNRPNTQNLDPELRALVDRAADHVTEAADATSAFEDLKERMDLFENHAGAALWDAVLHNGDPFHEQSQWTWSNEFRRLCGFSSEADFPNRVEAWSDKLHPDDVAATTKVFNDHLQDPTGATPYEVEYRLKLKSGEYRWFRASGSATRDSNGRPLRVSGSLTDIQPEKDALARLETYADDCESQIKGQADEIAGRAHELSATADQLTSTAKTVRDQCAQASDELQKSTSNLETVASAAEEMSTSIQEVATQANETQTRTSEADSTSQQARERVTELAAAAEEVAKTLEVIKQIADQTNLLALNATIEAARAGEAGRGFSVVASEVKSLAQQSAKAADEIAEKLSVMRDATGSSVSQIETVAGLIGQVSELTTAVSAAVQQQSQSSQEIARNIAEAADRTDTVTNSVAAIQQEADGLTDAARQVDDASNSLQSQAKTLSSDVVALVASVRRSTGD</sequence>
<keyword evidence="8" id="KW-1185">Reference proteome</keyword>
<keyword evidence="1 3" id="KW-0807">Transducer</keyword>
<dbReference type="CDD" id="cd00130">
    <property type="entry name" value="PAS"/>
    <property type="match status" value="1"/>
</dbReference>
<feature type="region of interest" description="Disordered" evidence="4">
    <location>
        <begin position="285"/>
        <end position="304"/>
    </location>
</feature>
<evidence type="ECO:0000313" key="7">
    <source>
        <dbReference type="EMBL" id="TCP37984.1"/>
    </source>
</evidence>
<name>A0A4R2PSC3_RHOSA</name>
<gene>
    <name evidence="7" type="ORF">EV659_102395</name>
</gene>
<reference evidence="7 8" key="1">
    <citation type="submission" date="2019-03" db="EMBL/GenBank/DDBJ databases">
        <title>Genomic Encyclopedia of Type Strains, Phase IV (KMG-IV): sequencing the most valuable type-strain genomes for metagenomic binning, comparative biology and taxonomic classification.</title>
        <authorList>
            <person name="Goeker M."/>
        </authorList>
    </citation>
    <scope>NUCLEOTIDE SEQUENCE [LARGE SCALE GENOMIC DNA]</scope>
    <source>
        <strain evidence="7 8">DSM 2132</strain>
    </source>
</reference>
<comment type="caution">
    <text evidence="7">The sequence shown here is derived from an EMBL/GenBank/DDBJ whole genome shotgun (WGS) entry which is preliminary data.</text>
</comment>
<evidence type="ECO:0000256" key="1">
    <source>
        <dbReference type="ARBA" id="ARBA00023224"/>
    </source>
</evidence>
<evidence type="ECO:0000256" key="3">
    <source>
        <dbReference type="PROSITE-ProRule" id="PRU00284"/>
    </source>
</evidence>
<dbReference type="InParanoid" id="A0A4R2PSC3"/>
<dbReference type="InterPro" id="IPR013655">
    <property type="entry name" value="PAS_fold_3"/>
</dbReference>
<dbReference type="InterPro" id="IPR001610">
    <property type="entry name" value="PAC"/>
</dbReference>
<dbReference type="Gene3D" id="1.10.287.950">
    <property type="entry name" value="Methyl-accepting chemotaxis protein"/>
    <property type="match status" value="1"/>
</dbReference>
<dbReference type="SUPFAM" id="SSF58104">
    <property type="entry name" value="Methyl-accepting chemotaxis protein (MCP) signaling domain"/>
    <property type="match status" value="1"/>
</dbReference>
<dbReference type="InterPro" id="IPR035965">
    <property type="entry name" value="PAS-like_dom_sf"/>
</dbReference>
<dbReference type="PANTHER" id="PTHR32089">
    <property type="entry name" value="METHYL-ACCEPTING CHEMOTAXIS PROTEIN MCPB"/>
    <property type="match status" value="1"/>
</dbReference>
<dbReference type="RefSeq" id="WP_165878722.1">
    <property type="nucleotide sequence ID" value="NZ_JACIGF010000002.1"/>
</dbReference>
<proteinExistence type="inferred from homology"/>
<accession>A0A4R2PSC3</accession>
<organism evidence="7 8">
    <name type="scientific">Rhodothalassium salexigens DSM 2132</name>
    <dbReference type="NCBI Taxonomy" id="1188247"/>
    <lineage>
        <taxon>Bacteria</taxon>
        <taxon>Pseudomonadati</taxon>
        <taxon>Pseudomonadota</taxon>
        <taxon>Alphaproteobacteria</taxon>
        <taxon>Rhodothalassiales</taxon>
        <taxon>Rhodothalassiaceae</taxon>
        <taxon>Rhodothalassium</taxon>
    </lineage>
</organism>
<evidence type="ECO:0000313" key="8">
    <source>
        <dbReference type="Proteomes" id="UP000295399"/>
    </source>
</evidence>
<feature type="domain" description="PAC" evidence="6">
    <location>
        <begin position="160"/>
        <end position="212"/>
    </location>
</feature>
<dbReference type="GO" id="GO:0004888">
    <property type="term" value="F:transmembrane signaling receptor activity"/>
    <property type="evidence" value="ECO:0007669"/>
    <property type="project" value="InterPro"/>
</dbReference>
<dbReference type="InterPro" id="IPR000700">
    <property type="entry name" value="PAS-assoc_C"/>
</dbReference>
<feature type="domain" description="Methyl-accepting transducer" evidence="5">
    <location>
        <begin position="231"/>
        <end position="463"/>
    </location>
</feature>
<protein>
    <submittedName>
        <fullName evidence="7">Methyl-accepting chemotaxis sensory transducer with Pas/Pac sensor</fullName>
    </submittedName>
</protein>
<dbReference type="GO" id="GO:0007165">
    <property type="term" value="P:signal transduction"/>
    <property type="evidence" value="ECO:0007669"/>
    <property type="project" value="UniProtKB-KW"/>
</dbReference>
<evidence type="ECO:0000259" key="6">
    <source>
        <dbReference type="PROSITE" id="PS50113"/>
    </source>
</evidence>
<dbReference type="Pfam" id="PF08447">
    <property type="entry name" value="PAS_3"/>
    <property type="match status" value="1"/>
</dbReference>
<dbReference type="Gene3D" id="3.30.450.20">
    <property type="entry name" value="PAS domain"/>
    <property type="match status" value="1"/>
</dbReference>
<dbReference type="SMART" id="SM00086">
    <property type="entry name" value="PAC"/>
    <property type="match status" value="1"/>
</dbReference>
<dbReference type="SUPFAM" id="SSF55785">
    <property type="entry name" value="PYP-like sensor domain (PAS domain)"/>
    <property type="match status" value="1"/>
</dbReference>
<evidence type="ECO:0000259" key="5">
    <source>
        <dbReference type="PROSITE" id="PS50111"/>
    </source>
</evidence>
<dbReference type="NCBIfam" id="TIGR00229">
    <property type="entry name" value="sensory_box"/>
    <property type="match status" value="1"/>
</dbReference>
<evidence type="ECO:0000256" key="4">
    <source>
        <dbReference type="SAM" id="MobiDB-lite"/>
    </source>
</evidence>
<dbReference type="GO" id="GO:0016020">
    <property type="term" value="C:membrane"/>
    <property type="evidence" value="ECO:0007669"/>
    <property type="project" value="InterPro"/>
</dbReference>
<dbReference type="PANTHER" id="PTHR32089:SF112">
    <property type="entry name" value="LYSOZYME-LIKE PROTEIN-RELATED"/>
    <property type="match status" value="1"/>
</dbReference>
<evidence type="ECO:0000256" key="2">
    <source>
        <dbReference type="ARBA" id="ARBA00029447"/>
    </source>
</evidence>
<dbReference type="InterPro" id="IPR004089">
    <property type="entry name" value="MCPsignal_dom"/>
</dbReference>
<dbReference type="GO" id="GO:0006935">
    <property type="term" value="P:chemotaxis"/>
    <property type="evidence" value="ECO:0007669"/>
    <property type="project" value="InterPro"/>
</dbReference>
<dbReference type="EMBL" id="SLXO01000002">
    <property type="protein sequence ID" value="TCP37984.1"/>
    <property type="molecule type" value="Genomic_DNA"/>
</dbReference>
<dbReference type="SMART" id="SM00283">
    <property type="entry name" value="MA"/>
    <property type="match status" value="1"/>
</dbReference>
<comment type="similarity">
    <text evidence="2">Belongs to the methyl-accepting chemotaxis (MCP) protein family.</text>
</comment>
<dbReference type="Pfam" id="PF00015">
    <property type="entry name" value="MCPsignal"/>
    <property type="match status" value="1"/>
</dbReference>
<dbReference type="Proteomes" id="UP000295399">
    <property type="component" value="Unassembled WGS sequence"/>
</dbReference>
<dbReference type="InterPro" id="IPR004090">
    <property type="entry name" value="Chemotax_Me-accpt_rcpt"/>
</dbReference>